<gene>
    <name evidence="2" type="ORF">HEB94_009366</name>
</gene>
<feature type="domain" description="ABM" evidence="1">
    <location>
        <begin position="2"/>
        <end position="92"/>
    </location>
</feature>
<evidence type="ECO:0000313" key="2">
    <source>
        <dbReference type="EMBL" id="MBE1612518.1"/>
    </source>
</evidence>
<dbReference type="Pfam" id="PF03992">
    <property type="entry name" value="ABM"/>
    <property type="match status" value="1"/>
</dbReference>
<dbReference type="GO" id="GO:0004497">
    <property type="term" value="F:monooxygenase activity"/>
    <property type="evidence" value="ECO:0007669"/>
    <property type="project" value="UniProtKB-KW"/>
</dbReference>
<keyword evidence="2" id="KW-0503">Monooxygenase</keyword>
<dbReference type="PANTHER" id="PTHR33336:SF15">
    <property type="entry name" value="ABM DOMAIN-CONTAINING PROTEIN"/>
    <property type="match status" value="1"/>
</dbReference>
<keyword evidence="3" id="KW-1185">Reference proteome</keyword>
<dbReference type="PROSITE" id="PS51725">
    <property type="entry name" value="ABM"/>
    <property type="match status" value="1"/>
</dbReference>
<dbReference type="Proteomes" id="UP000638648">
    <property type="component" value="Unassembled WGS sequence"/>
</dbReference>
<evidence type="ECO:0000313" key="3">
    <source>
        <dbReference type="Proteomes" id="UP000638648"/>
    </source>
</evidence>
<reference evidence="2" key="1">
    <citation type="submission" date="2020-10" db="EMBL/GenBank/DDBJ databases">
        <title>Sequencing the genomes of 1000 actinobacteria strains.</title>
        <authorList>
            <person name="Klenk H.-P."/>
        </authorList>
    </citation>
    <scope>NUCLEOTIDE SEQUENCE</scope>
    <source>
        <strain evidence="2">DSM 45354</strain>
    </source>
</reference>
<comment type="caution">
    <text evidence="2">The sequence shown here is derived from an EMBL/GenBank/DDBJ whole genome shotgun (WGS) entry which is preliminary data.</text>
</comment>
<dbReference type="PANTHER" id="PTHR33336">
    <property type="entry name" value="QUINOL MONOOXYGENASE YGIN-RELATED"/>
    <property type="match status" value="1"/>
</dbReference>
<organism evidence="2 3">
    <name type="scientific">Actinopolymorpha pittospori</name>
    <dbReference type="NCBI Taxonomy" id="648752"/>
    <lineage>
        <taxon>Bacteria</taxon>
        <taxon>Bacillati</taxon>
        <taxon>Actinomycetota</taxon>
        <taxon>Actinomycetes</taxon>
        <taxon>Propionibacteriales</taxon>
        <taxon>Actinopolymorphaceae</taxon>
        <taxon>Actinopolymorpha</taxon>
    </lineage>
</organism>
<protein>
    <submittedName>
        <fullName evidence="2">Quinol monooxygenase YgiN</fullName>
    </submittedName>
</protein>
<dbReference type="InterPro" id="IPR007138">
    <property type="entry name" value="ABM_dom"/>
</dbReference>
<name>A0A927N7N8_9ACTN</name>
<dbReference type="Gene3D" id="3.30.70.100">
    <property type="match status" value="1"/>
</dbReference>
<proteinExistence type="predicted"/>
<dbReference type="AlphaFoldDB" id="A0A927N7N8"/>
<keyword evidence="2" id="KW-0560">Oxidoreductase</keyword>
<accession>A0A927N7N8</accession>
<dbReference type="InterPro" id="IPR011008">
    <property type="entry name" value="Dimeric_a/b-barrel"/>
</dbReference>
<dbReference type="InterPro" id="IPR050744">
    <property type="entry name" value="AI-2_Isomerase_LsrG"/>
</dbReference>
<dbReference type="RefSeq" id="WP_192755551.1">
    <property type="nucleotide sequence ID" value="NZ_BAABJL010000194.1"/>
</dbReference>
<dbReference type="SUPFAM" id="SSF54909">
    <property type="entry name" value="Dimeric alpha+beta barrel"/>
    <property type="match status" value="1"/>
</dbReference>
<sequence length="104" mass="11629">MIVVHAVLRSRPERRTETVAALIAMQHAVRSADEGCMYYAFVADLQDDCLFTCVEEWTDMKALQSHLASPHMRALDQLLSETAEGPAEIRIFEAVNTEIPEVPA</sequence>
<dbReference type="EMBL" id="JADBEM010000001">
    <property type="protein sequence ID" value="MBE1612518.1"/>
    <property type="molecule type" value="Genomic_DNA"/>
</dbReference>
<evidence type="ECO:0000259" key="1">
    <source>
        <dbReference type="PROSITE" id="PS51725"/>
    </source>
</evidence>